<evidence type="ECO:0000313" key="2">
    <source>
        <dbReference type="Proteomes" id="UP000067689"/>
    </source>
</evidence>
<proteinExistence type="predicted"/>
<dbReference type="KEGG" id="aer:AERYTH_13030"/>
<organism evidence="1 2">
    <name type="scientific">Aeromicrobium erythreum</name>
    <dbReference type="NCBI Taxonomy" id="2041"/>
    <lineage>
        <taxon>Bacteria</taxon>
        <taxon>Bacillati</taxon>
        <taxon>Actinomycetota</taxon>
        <taxon>Actinomycetes</taxon>
        <taxon>Propionibacteriales</taxon>
        <taxon>Nocardioidaceae</taxon>
        <taxon>Aeromicrobium</taxon>
    </lineage>
</organism>
<dbReference type="EMBL" id="CP011502">
    <property type="protein sequence ID" value="ALX05555.1"/>
    <property type="molecule type" value="Genomic_DNA"/>
</dbReference>
<evidence type="ECO:0000313" key="1">
    <source>
        <dbReference type="EMBL" id="ALX05555.1"/>
    </source>
</evidence>
<protein>
    <submittedName>
        <fullName evidence="1">Uncharacterized protein</fullName>
    </submittedName>
</protein>
<dbReference type="PATRIC" id="fig|2041.4.peg.2718"/>
<accession>A0A0U3KLJ0</accession>
<name>A0A0U3KLJ0_9ACTN</name>
<reference evidence="1 2" key="1">
    <citation type="journal article" date="1991" name="Int. J. Syst. Bacteriol.">
        <title>Description of the erythromycin-producing bacterium Arthrobacter sp. strain NRRL B-3381 as Aeromicrobium erythreum gen. nov., sp. nov.</title>
        <authorList>
            <person name="Miller E.S."/>
            <person name="Woese C.R."/>
            <person name="Brenner S."/>
        </authorList>
    </citation>
    <scope>NUCLEOTIDE SEQUENCE [LARGE SCALE GENOMIC DNA]</scope>
    <source>
        <strain evidence="1 2">AR18</strain>
    </source>
</reference>
<dbReference type="AlphaFoldDB" id="A0A0U3KLJ0"/>
<gene>
    <name evidence="1" type="ORF">AERYTH_13030</name>
</gene>
<sequence>MDPSVGPVEELLDAAASRTTGEVERRAGRVVASHALWLCACETFDDAPTWLIYAVGDDGVGWQRVPEQVDVEDVVDAEHLTGCHPDPEGVLVWLRSERPRPWRRGRGDFPEDSYVYDELNRRIFRGEV</sequence>
<keyword evidence="2" id="KW-1185">Reference proteome</keyword>
<dbReference type="STRING" id="2041.AERYTH_13030"/>
<dbReference type="Proteomes" id="UP000067689">
    <property type="component" value="Chromosome"/>
</dbReference>